<dbReference type="EMBL" id="BK016080">
    <property type="protein sequence ID" value="DAF93190.1"/>
    <property type="molecule type" value="Genomic_DNA"/>
</dbReference>
<accession>A0A8S5UFM9</accession>
<feature type="region of interest" description="Disordered" evidence="1">
    <location>
        <begin position="154"/>
        <end position="173"/>
    </location>
</feature>
<name>A0A8S5UFM9_9CAUD</name>
<sequence length="173" mass="19172">MFKVIIPVNKITKKVEYFETPRYIFKQTNGVIITTDDASKADGILSADGSVIYSFAGKALGEDTNYTNVDMYEIDMNTYIKETSDNMTSTNDQVTETQTALADVYEQQTSNTDQITEAQTALVDVYEQQASNTDQITEVQTAVCDIYELVSTLTPDTDTDTTTDATKDSNTTK</sequence>
<protein>
    <submittedName>
        <fullName evidence="2">Uncharacterized protein</fullName>
    </submittedName>
</protein>
<proteinExistence type="predicted"/>
<evidence type="ECO:0000256" key="1">
    <source>
        <dbReference type="SAM" id="MobiDB-lite"/>
    </source>
</evidence>
<evidence type="ECO:0000313" key="2">
    <source>
        <dbReference type="EMBL" id="DAF93190.1"/>
    </source>
</evidence>
<organism evidence="2">
    <name type="scientific">Myoviridae sp. ctcyQ27</name>
    <dbReference type="NCBI Taxonomy" id="2825139"/>
    <lineage>
        <taxon>Viruses</taxon>
        <taxon>Duplodnaviria</taxon>
        <taxon>Heunggongvirae</taxon>
        <taxon>Uroviricota</taxon>
        <taxon>Caudoviricetes</taxon>
    </lineage>
</organism>
<reference evidence="2" key="1">
    <citation type="journal article" date="2021" name="Proc. Natl. Acad. Sci. U.S.A.">
        <title>A Catalog of Tens of Thousands of Viruses from Human Metagenomes Reveals Hidden Associations with Chronic Diseases.</title>
        <authorList>
            <person name="Tisza M.J."/>
            <person name="Buck C.B."/>
        </authorList>
    </citation>
    <scope>NUCLEOTIDE SEQUENCE</scope>
    <source>
        <strain evidence="2">CtcyQ27</strain>
    </source>
</reference>